<keyword evidence="3" id="KW-1185">Reference proteome</keyword>
<feature type="region of interest" description="Disordered" evidence="1">
    <location>
        <begin position="1"/>
        <end position="60"/>
    </location>
</feature>
<name>A0A7J8FI30_ROUAE</name>
<evidence type="ECO:0000256" key="1">
    <source>
        <dbReference type="SAM" id="MobiDB-lite"/>
    </source>
</evidence>
<reference evidence="2 3" key="1">
    <citation type="journal article" date="2020" name="Nature">
        <title>Six reference-quality genomes reveal evolution of bat adaptations.</title>
        <authorList>
            <person name="Jebb D."/>
            <person name="Huang Z."/>
            <person name="Pippel M."/>
            <person name="Hughes G.M."/>
            <person name="Lavrichenko K."/>
            <person name="Devanna P."/>
            <person name="Winkler S."/>
            <person name="Jermiin L.S."/>
            <person name="Skirmuntt E.C."/>
            <person name="Katzourakis A."/>
            <person name="Burkitt-Gray L."/>
            <person name="Ray D.A."/>
            <person name="Sullivan K.A.M."/>
            <person name="Roscito J.G."/>
            <person name="Kirilenko B.M."/>
            <person name="Davalos L.M."/>
            <person name="Corthals A.P."/>
            <person name="Power M.L."/>
            <person name="Jones G."/>
            <person name="Ransome R.D."/>
            <person name="Dechmann D.K.N."/>
            <person name="Locatelli A.G."/>
            <person name="Puechmaille S.J."/>
            <person name="Fedrigo O."/>
            <person name="Jarvis E.D."/>
            <person name="Hiller M."/>
            <person name="Vernes S.C."/>
            <person name="Myers E.W."/>
            <person name="Teeling E.C."/>
        </authorList>
    </citation>
    <scope>NUCLEOTIDE SEQUENCE [LARGE SCALE GENOMIC DNA]</scope>
    <source>
        <strain evidence="2">MRouAeg1</strain>
        <tissue evidence="2">Muscle</tissue>
    </source>
</reference>
<protein>
    <submittedName>
        <fullName evidence="2">Uncharacterized protein</fullName>
    </submittedName>
</protein>
<comment type="caution">
    <text evidence="2">The sequence shown here is derived from an EMBL/GenBank/DDBJ whole genome shotgun (WGS) entry which is preliminary data.</text>
</comment>
<gene>
    <name evidence="2" type="ORF">HJG63_011874</name>
</gene>
<sequence>MPLKGEPRGGATLDMPSPKIDLEIFQSRRTKQQKEEDRKGPGSQRPASSAPGVASRLPGTTCRARHINKAECVAGGGKGEHHLPEVCSVSEETRHYQNGQRTRPYSGLRTRLSSRALPWGLGPWGRAVNWAGATGELWEVTKC</sequence>
<evidence type="ECO:0000313" key="2">
    <source>
        <dbReference type="EMBL" id="KAF6447413.1"/>
    </source>
</evidence>
<dbReference type="Proteomes" id="UP000593571">
    <property type="component" value="Unassembled WGS sequence"/>
</dbReference>
<proteinExistence type="predicted"/>
<accession>A0A7J8FI30</accession>
<dbReference type="EMBL" id="JACASE010000007">
    <property type="protein sequence ID" value="KAF6447413.1"/>
    <property type="molecule type" value="Genomic_DNA"/>
</dbReference>
<dbReference type="AlphaFoldDB" id="A0A7J8FI30"/>
<evidence type="ECO:0000313" key="3">
    <source>
        <dbReference type="Proteomes" id="UP000593571"/>
    </source>
</evidence>
<organism evidence="2 3">
    <name type="scientific">Rousettus aegyptiacus</name>
    <name type="common">Egyptian fruit bat</name>
    <name type="synonym">Pteropus aegyptiacus</name>
    <dbReference type="NCBI Taxonomy" id="9407"/>
    <lineage>
        <taxon>Eukaryota</taxon>
        <taxon>Metazoa</taxon>
        <taxon>Chordata</taxon>
        <taxon>Craniata</taxon>
        <taxon>Vertebrata</taxon>
        <taxon>Euteleostomi</taxon>
        <taxon>Mammalia</taxon>
        <taxon>Eutheria</taxon>
        <taxon>Laurasiatheria</taxon>
        <taxon>Chiroptera</taxon>
        <taxon>Yinpterochiroptera</taxon>
        <taxon>Pteropodoidea</taxon>
        <taxon>Pteropodidae</taxon>
        <taxon>Rousettinae</taxon>
        <taxon>Rousettus</taxon>
    </lineage>
</organism>